<evidence type="ECO:0000313" key="3">
    <source>
        <dbReference type="EMBL" id="GFS16543.1"/>
    </source>
</evidence>
<feature type="region of interest" description="Disordered" evidence="1">
    <location>
        <begin position="95"/>
        <end position="161"/>
    </location>
</feature>
<dbReference type="AlphaFoldDB" id="A0AAV4J3M1"/>
<accession>A0AAV4J3M1</accession>
<dbReference type="Proteomes" id="UP000762676">
    <property type="component" value="Unassembled WGS sequence"/>
</dbReference>
<proteinExistence type="predicted"/>
<evidence type="ECO:0008006" key="5">
    <source>
        <dbReference type="Google" id="ProtNLM"/>
    </source>
</evidence>
<comment type="caution">
    <text evidence="3">The sequence shown here is derived from an EMBL/GenBank/DDBJ whole genome shotgun (WGS) entry which is preliminary data.</text>
</comment>
<evidence type="ECO:0000256" key="2">
    <source>
        <dbReference type="SAM" id="Phobius"/>
    </source>
</evidence>
<sequence>MGFETDERMRRYVNNNRQLFLNSLPTELFMEEFPDLLTYSRQQIRCRLRTDSPWSANSLLLDCITRQEDFCQKFIKFCKERKQCLELARALHKQLNNGNRDRRKRPKTDGSASSARNMGQANSDSQRRSDRVQKNITQDDSAQSQAAQSQTTQSQAAQSQAAQSQAVGAELSSSSSSSTSSFFLDSVDIEDSDKEEEQHCINELKGCFLSEHGLGDELNIPPTSSNNARAPGTGAALPRFSGVQCEEDLEAFLKQAPSPDALSRMNRNSSHALPDPQQTFRKSVVQSEQKFLNPKSKQKITYFEVSPCDVLGMSSDTQGLKDKRDSTELSSAVTEEAGTLPFQQVDVDEHCQEARADPSTVSEGFDSLGNNLNQTRSFQPGDSDVTYASEPTGGSGECQELQSSENVSMESRKVSETETETETENDSDAEPAQDEENQNENPPRNQELGSIFFFPIRVVAVAVGGVGALLRAPLNYLNFFRNP</sequence>
<dbReference type="EMBL" id="BMAT01013616">
    <property type="protein sequence ID" value="GFS16543.1"/>
    <property type="molecule type" value="Genomic_DNA"/>
</dbReference>
<feature type="compositionally biased region" description="Polar residues" evidence="1">
    <location>
        <begin position="368"/>
        <end position="380"/>
    </location>
</feature>
<name>A0AAV4J3M1_9GAST</name>
<gene>
    <name evidence="3" type="ORF">ElyMa_006799500</name>
</gene>
<feature type="compositionally biased region" description="Low complexity" evidence="1">
    <location>
        <begin position="138"/>
        <end position="161"/>
    </location>
</feature>
<dbReference type="InterPro" id="IPR011029">
    <property type="entry name" value="DEATH-like_dom_sf"/>
</dbReference>
<feature type="compositionally biased region" description="Acidic residues" evidence="1">
    <location>
        <begin position="417"/>
        <end position="438"/>
    </location>
</feature>
<feature type="compositionally biased region" description="Polar residues" evidence="1">
    <location>
        <begin position="110"/>
        <end position="124"/>
    </location>
</feature>
<feature type="region of interest" description="Disordered" evidence="1">
    <location>
        <begin position="352"/>
        <end position="446"/>
    </location>
</feature>
<feature type="compositionally biased region" description="Polar residues" evidence="1">
    <location>
        <begin position="400"/>
        <end position="409"/>
    </location>
</feature>
<keyword evidence="2" id="KW-0812">Transmembrane</keyword>
<keyword evidence="2" id="KW-0472">Membrane</keyword>
<dbReference type="Gene3D" id="1.10.533.10">
    <property type="entry name" value="Death Domain, Fas"/>
    <property type="match status" value="1"/>
</dbReference>
<feature type="transmembrane region" description="Helical" evidence="2">
    <location>
        <begin position="448"/>
        <end position="470"/>
    </location>
</feature>
<keyword evidence="2" id="KW-1133">Transmembrane helix</keyword>
<reference evidence="3 4" key="1">
    <citation type="journal article" date="2021" name="Elife">
        <title>Chloroplast acquisition without the gene transfer in kleptoplastic sea slugs, Plakobranchus ocellatus.</title>
        <authorList>
            <person name="Maeda T."/>
            <person name="Takahashi S."/>
            <person name="Yoshida T."/>
            <person name="Shimamura S."/>
            <person name="Takaki Y."/>
            <person name="Nagai Y."/>
            <person name="Toyoda A."/>
            <person name="Suzuki Y."/>
            <person name="Arimoto A."/>
            <person name="Ishii H."/>
            <person name="Satoh N."/>
            <person name="Nishiyama T."/>
            <person name="Hasebe M."/>
            <person name="Maruyama T."/>
            <person name="Minagawa J."/>
            <person name="Obokata J."/>
            <person name="Shigenobu S."/>
        </authorList>
    </citation>
    <scope>NUCLEOTIDE SEQUENCE [LARGE SCALE GENOMIC DNA]</scope>
</reference>
<protein>
    <recommendedName>
        <fullName evidence="5">Caspase recruitment domain-containing protein</fullName>
    </recommendedName>
</protein>
<evidence type="ECO:0000313" key="4">
    <source>
        <dbReference type="Proteomes" id="UP000762676"/>
    </source>
</evidence>
<organism evidence="3 4">
    <name type="scientific">Elysia marginata</name>
    <dbReference type="NCBI Taxonomy" id="1093978"/>
    <lineage>
        <taxon>Eukaryota</taxon>
        <taxon>Metazoa</taxon>
        <taxon>Spiralia</taxon>
        <taxon>Lophotrochozoa</taxon>
        <taxon>Mollusca</taxon>
        <taxon>Gastropoda</taxon>
        <taxon>Heterobranchia</taxon>
        <taxon>Euthyneura</taxon>
        <taxon>Panpulmonata</taxon>
        <taxon>Sacoglossa</taxon>
        <taxon>Placobranchoidea</taxon>
        <taxon>Plakobranchidae</taxon>
        <taxon>Elysia</taxon>
    </lineage>
</organism>
<keyword evidence="4" id="KW-1185">Reference proteome</keyword>
<evidence type="ECO:0000256" key="1">
    <source>
        <dbReference type="SAM" id="MobiDB-lite"/>
    </source>
</evidence>